<protein>
    <submittedName>
        <fullName evidence="1">Pentatricopeptide repeat-containing protein</fullName>
    </submittedName>
</protein>
<gene>
    <name evidence="1" type="ORF">F511_16097</name>
</gene>
<organism evidence="1 2">
    <name type="scientific">Dorcoceras hygrometricum</name>
    <dbReference type="NCBI Taxonomy" id="472368"/>
    <lineage>
        <taxon>Eukaryota</taxon>
        <taxon>Viridiplantae</taxon>
        <taxon>Streptophyta</taxon>
        <taxon>Embryophyta</taxon>
        <taxon>Tracheophyta</taxon>
        <taxon>Spermatophyta</taxon>
        <taxon>Magnoliopsida</taxon>
        <taxon>eudicotyledons</taxon>
        <taxon>Gunneridae</taxon>
        <taxon>Pentapetalae</taxon>
        <taxon>asterids</taxon>
        <taxon>lamiids</taxon>
        <taxon>Lamiales</taxon>
        <taxon>Gesneriaceae</taxon>
        <taxon>Didymocarpoideae</taxon>
        <taxon>Trichosporeae</taxon>
        <taxon>Loxocarpinae</taxon>
        <taxon>Dorcoceras</taxon>
    </lineage>
</organism>
<proteinExistence type="predicted"/>
<evidence type="ECO:0000313" key="1">
    <source>
        <dbReference type="EMBL" id="KZV38077.1"/>
    </source>
</evidence>
<name>A0A2Z7C0M9_9LAMI</name>
<reference evidence="1 2" key="1">
    <citation type="journal article" date="2015" name="Proc. Natl. Acad. Sci. U.S.A.">
        <title>The resurrection genome of Boea hygrometrica: A blueprint for survival of dehydration.</title>
        <authorList>
            <person name="Xiao L."/>
            <person name="Yang G."/>
            <person name="Zhang L."/>
            <person name="Yang X."/>
            <person name="Zhao S."/>
            <person name="Ji Z."/>
            <person name="Zhou Q."/>
            <person name="Hu M."/>
            <person name="Wang Y."/>
            <person name="Chen M."/>
            <person name="Xu Y."/>
            <person name="Jin H."/>
            <person name="Xiao X."/>
            <person name="Hu G."/>
            <person name="Bao F."/>
            <person name="Hu Y."/>
            <person name="Wan P."/>
            <person name="Li L."/>
            <person name="Deng X."/>
            <person name="Kuang T."/>
            <person name="Xiang C."/>
            <person name="Zhu J.K."/>
            <person name="Oliver M.J."/>
            <person name="He Y."/>
        </authorList>
    </citation>
    <scope>NUCLEOTIDE SEQUENCE [LARGE SCALE GENOMIC DNA]</scope>
    <source>
        <strain evidence="2">cv. XS01</strain>
    </source>
</reference>
<evidence type="ECO:0000313" key="2">
    <source>
        <dbReference type="Proteomes" id="UP000250235"/>
    </source>
</evidence>
<sequence>MVSVTWTGPVRGYGVDRYGSKISDLAGFVSQIQEHDVTPFSDSYLASKMTWPSERAVLDAKSFG</sequence>
<keyword evidence="2" id="KW-1185">Reference proteome</keyword>
<accession>A0A2Z7C0M9</accession>
<dbReference type="AlphaFoldDB" id="A0A2Z7C0M9"/>
<dbReference type="Proteomes" id="UP000250235">
    <property type="component" value="Unassembled WGS sequence"/>
</dbReference>
<dbReference type="EMBL" id="KV002325">
    <property type="protein sequence ID" value="KZV38077.1"/>
    <property type="molecule type" value="Genomic_DNA"/>
</dbReference>